<dbReference type="KEGG" id="cvn:111131661"/>
<dbReference type="GeneID" id="111131661"/>
<organism evidence="1 2">
    <name type="scientific">Crassostrea virginica</name>
    <name type="common">Eastern oyster</name>
    <dbReference type="NCBI Taxonomy" id="6565"/>
    <lineage>
        <taxon>Eukaryota</taxon>
        <taxon>Metazoa</taxon>
        <taxon>Spiralia</taxon>
        <taxon>Lophotrochozoa</taxon>
        <taxon>Mollusca</taxon>
        <taxon>Bivalvia</taxon>
        <taxon>Autobranchia</taxon>
        <taxon>Pteriomorphia</taxon>
        <taxon>Ostreida</taxon>
        <taxon>Ostreoidea</taxon>
        <taxon>Ostreidae</taxon>
        <taxon>Crassostrea</taxon>
    </lineage>
</organism>
<proteinExistence type="predicted"/>
<keyword evidence="1" id="KW-1185">Reference proteome</keyword>
<dbReference type="AlphaFoldDB" id="A0A8B8E458"/>
<reference evidence="2" key="1">
    <citation type="submission" date="2025-08" db="UniProtKB">
        <authorList>
            <consortium name="RefSeq"/>
        </authorList>
    </citation>
    <scope>IDENTIFICATION</scope>
    <source>
        <tissue evidence="2">Whole sample</tissue>
    </source>
</reference>
<dbReference type="RefSeq" id="XP_022334995.1">
    <property type="nucleotide sequence ID" value="XM_022479287.1"/>
</dbReference>
<dbReference type="Proteomes" id="UP000694844">
    <property type="component" value="Chromosome 4"/>
</dbReference>
<gene>
    <name evidence="2" type="primary">LOC111131661</name>
</gene>
<sequence length="244" mass="28514">MLLSFSLYQQDSRLRAILFTINFKMPPKKQNQKRSDDRRLGRQWDLICKRAENWFKDSNPSVAIMMLQGNQVVFKAPQHMQEFCKNAEVVRIFKDAALQRSLPFVHSASTGQKEETLPNQLELPYDDPASYTWDILVFIVPQILRCLGIKGKSCYTDVNKPTWWPDGLRFCSPNSGKSCYTDVNKPTWWPDGLRFCSPNSGSERLNVLEMRQVLRSFMESCPNMYTMCVIFLRIFEFLFIFFSS</sequence>
<protein>
    <submittedName>
        <fullName evidence="2">Uncharacterized protein LOC111131661 isoform X1</fullName>
    </submittedName>
</protein>
<name>A0A8B8E458_CRAVI</name>
<dbReference type="OrthoDB" id="6288734at2759"/>
<evidence type="ECO:0000313" key="2">
    <source>
        <dbReference type="RefSeq" id="XP_022334995.1"/>
    </source>
</evidence>
<evidence type="ECO:0000313" key="1">
    <source>
        <dbReference type="Proteomes" id="UP000694844"/>
    </source>
</evidence>
<accession>A0A8B8E458</accession>